<comment type="subcellular location">
    <subcellularLocation>
        <location evidence="1 6">Membrane</location>
        <topology evidence="1 6">Multi-pass membrane protein</topology>
    </subcellularLocation>
</comment>
<dbReference type="Proteomes" id="UP000504608">
    <property type="component" value="Unplaced"/>
</dbReference>
<name>A0A6J1KDU8_CUCMA</name>
<evidence type="ECO:0000256" key="4">
    <source>
        <dbReference type="ARBA" id="ARBA00022989"/>
    </source>
</evidence>
<dbReference type="GO" id="GO:0022857">
    <property type="term" value="F:transmembrane transporter activity"/>
    <property type="evidence" value="ECO:0007669"/>
    <property type="project" value="InterPro"/>
</dbReference>
<dbReference type="GeneID" id="111494761"/>
<evidence type="ECO:0000313" key="8">
    <source>
        <dbReference type="Proteomes" id="UP000504608"/>
    </source>
</evidence>
<evidence type="ECO:0000256" key="6">
    <source>
        <dbReference type="RuleBase" id="RU363077"/>
    </source>
</evidence>
<dbReference type="OrthoDB" id="1728340at2759"/>
<feature type="transmembrane region" description="Helical" evidence="6">
    <location>
        <begin position="108"/>
        <end position="127"/>
    </location>
</feature>
<feature type="transmembrane region" description="Helical" evidence="6">
    <location>
        <begin position="48"/>
        <end position="66"/>
    </location>
</feature>
<feature type="domain" description="EamA" evidence="7">
    <location>
        <begin position="187"/>
        <end position="325"/>
    </location>
</feature>
<reference evidence="9" key="1">
    <citation type="submission" date="2025-08" db="UniProtKB">
        <authorList>
            <consortium name="RefSeq"/>
        </authorList>
    </citation>
    <scope>IDENTIFICATION</scope>
    <source>
        <tissue evidence="9">Young leaves</tissue>
    </source>
</reference>
<keyword evidence="5 6" id="KW-0472">Membrane</keyword>
<accession>A0A6J1KDU8</accession>
<feature type="transmembrane region" description="Helical" evidence="6">
    <location>
        <begin position="78"/>
        <end position="96"/>
    </location>
</feature>
<evidence type="ECO:0000256" key="1">
    <source>
        <dbReference type="ARBA" id="ARBA00004141"/>
    </source>
</evidence>
<dbReference type="PANTHER" id="PTHR31218">
    <property type="entry name" value="WAT1-RELATED PROTEIN"/>
    <property type="match status" value="1"/>
</dbReference>
<keyword evidence="4 6" id="KW-1133">Transmembrane helix</keyword>
<dbReference type="InterPro" id="IPR030184">
    <property type="entry name" value="WAT1-related"/>
</dbReference>
<evidence type="ECO:0000313" key="9">
    <source>
        <dbReference type="RefSeq" id="XP_023000512.1"/>
    </source>
</evidence>
<comment type="similarity">
    <text evidence="2 6">Belongs to the drug/metabolite transporter (DMT) superfamily. Plant drug/metabolite exporter (P-DME) (TC 2.A.7.4) family.</text>
</comment>
<feature type="domain" description="EamA" evidence="7">
    <location>
        <begin position="17"/>
        <end position="156"/>
    </location>
</feature>
<feature type="transmembrane region" description="Helical" evidence="6">
    <location>
        <begin position="139"/>
        <end position="159"/>
    </location>
</feature>
<feature type="transmembrane region" description="Helical" evidence="6">
    <location>
        <begin position="16"/>
        <end position="33"/>
    </location>
</feature>
<dbReference type="InterPro" id="IPR037185">
    <property type="entry name" value="EmrE-like"/>
</dbReference>
<organism evidence="8 9">
    <name type="scientific">Cucurbita maxima</name>
    <name type="common">Pumpkin</name>
    <name type="synonym">Winter squash</name>
    <dbReference type="NCBI Taxonomy" id="3661"/>
    <lineage>
        <taxon>Eukaryota</taxon>
        <taxon>Viridiplantae</taxon>
        <taxon>Streptophyta</taxon>
        <taxon>Embryophyta</taxon>
        <taxon>Tracheophyta</taxon>
        <taxon>Spermatophyta</taxon>
        <taxon>Magnoliopsida</taxon>
        <taxon>eudicotyledons</taxon>
        <taxon>Gunneridae</taxon>
        <taxon>Pentapetalae</taxon>
        <taxon>rosids</taxon>
        <taxon>fabids</taxon>
        <taxon>Cucurbitales</taxon>
        <taxon>Cucurbitaceae</taxon>
        <taxon>Cucurbiteae</taxon>
        <taxon>Cucurbita</taxon>
    </lineage>
</organism>
<feature type="transmembrane region" description="Helical" evidence="6">
    <location>
        <begin position="190"/>
        <end position="210"/>
    </location>
</feature>
<dbReference type="SUPFAM" id="SSF103481">
    <property type="entry name" value="Multidrug resistance efflux transporter EmrE"/>
    <property type="match status" value="2"/>
</dbReference>
<gene>
    <name evidence="9" type="primary">LOC111494761</name>
</gene>
<dbReference type="GO" id="GO:0016020">
    <property type="term" value="C:membrane"/>
    <property type="evidence" value="ECO:0007669"/>
    <property type="project" value="UniProtKB-SubCell"/>
</dbReference>
<evidence type="ECO:0000256" key="3">
    <source>
        <dbReference type="ARBA" id="ARBA00022692"/>
    </source>
</evidence>
<proteinExistence type="inferred from homology"/>
<dbReference type="KEGG" id="cmax:111494761"/>
<dbReference type="Pfam" id="PF00892">
    <property type="entry name" value="EamA"/>
    <property type="match status" value="2"/>
</dbReference>
<feature type="transmembrane region" description="Helical" evidence="6">
    <location>
        <begin position="251"/>
        <end position="274"/>
    </location>
</feature>
<feature type="transmembrane region" description="Helical" evidence="6">
    <location>
        <begin position="306"/>
        <end position="325"/>
    </location>
</feature>
<evidence type="ECO:0000259" key="7">
    <source>
        <dbReference type="Pfam" id="PF00892"/>
    </source>
</evidence>
<keyword evidence="8" id="KW-1185">Reference proteome</keyword>
<sequence>MAMNVRLGVFFTRFKPHILIIFAQVGYTFMYFFTDASFKHGMNPHVHITYRQIVASVGMFPLAYFFERKTRPRMTGTLFLEIFVLSLLGMSLSLNMHFASLTYSSPTFVTSLINTIACLTFIIAVMFRMEIVDLKNPRGIAKVVGTSVSLGGVMIMTFYKGPIIRNPWHPFIHIQHKASNLHENWLKGSLLTVSSCISWALSYIMQAFTLKRYPAQISLSTWMNLVGAAQSGVFAVLTQHRPGVWSVGLNIDLWCIIYSGIVCSALIVYIQLWCTEEKGPVFVTMFDPLCTVLVAALAYFVFGQKLYMGSIVGGGIVIMGLYMLLWGKESDEFELQNKSQLESDSVHETFQQPDLQIGASPPTNHVLQHQP</sequence>
<dbReference type="InterPro" id="IPR000620">
    <property type="entry name" value="EamA_dom"/>
</dbReference>
<evidence type="ECO:0000256" key="2">
    <source>
        <dbReference type="ARBA" id="ARBA00007635"/>
    </source>
</evidence>
<keyword evidence="3 6" id="KW-0812">Transmembrane</keyword>
<feature type="transmembrane region" description="Helical" evidence="6">
    <location>
        <begin position="222"/>
        <end position="239"/>
    </location>
</feature>
<feature type="transmembrane region" description="Helical" evidence="6">
    <location>
        <begin position="281"/>
        <end position="300"/>
    </location>
</feature>
<dbReference type="AlphaFoldDB" id="A0A6J1KDU8"/>
<protein>
    <recommendedName>
        <fullName evidence="6">WAT1-related protein</fullName>
    </recommendedName>
</protein>
<dbReference type="RefSeq" id="XP_023000512.1">
    <property type="nucleotide sequence ID" value="XM_023144744.1"/>
</dbReference>
<evidence type="ECO:0000256" key="5">
    <source>
        <dbReference type="ARBA" id="ARBA00023136"/>
    </source>
</evidence>